<dbReference type="PANTHER" id="PTHR48100:SF62">
    <property type="entry name" value="GLUCOSYL-3-PHOSPHOGLYCERATE PHOSPHATASE"/>
    <property type="match status" value="1"/>
</dbReference>
<dbReference type="Pfam" id="PF00300">
    <property type="entry name" value="His_Phos_1"/>
    <property type="match status" value="1"/>
</dbReference>
<feature type="active site" description="Proton donor/acceptor" evidence="1">
    <location>
        <position position="89"/>
    </location>
</feature>
<evidence type="ECO:0000256" key="1">
    <source>
        <dbReference type="PIRSR" id="PIRSR613078-1"/>
    </source>
</evidence>
<proteinExistence type="predicted"/>
<evidence type="ECO:0000256" key="3">
    <source>
        <dbReference type="SAM" id="MobiDB-lite"/>
    </source>
</evidence>
<dbReference type="GO" id="GO:0005737">
    <property type="term" value="C:cytoplasm"/>
    <property type="evidence" value="ECO:0007669"/>
    <property type="project" value="TreeGrafter"/>
</dbReference>
<dbReference type="SUPFAM" id="SSF53254">
    <property type="entry name" value="Phosphoglycerate mutase-like"/>
    <property type="match status" value="1"/>
</dbReference>
<evidence type="ECO:0000256" key="2">
    <source>
        <dbReference type="PIRSR" id="PIRSR613078-2"/>
    </source>
</evidence>
<keyword evidence="5" id="KW-1185">Reference proteome</keyword>
<dbReference type="PANTHER" id="PTHR48100">
    <property type="entry name" value="BROAD-SPECIFICITY PHOSPHATASE YOR283W-RELATED"/>
    <property type="match status" value="1"/>
</dbReference>
<dbReference type="Proteomes" id="UP000245469">
    <property type="component" value="Unassembled WGS sequence"/>
</dbReference>
<dbReference type="EMBL" id="QGDQ01000009">
    <property type="protein sequence ID" value="PWJ53978.1"/>
    <property type="molecule type" value="Genomic_DNA"/>
</dbReference>
<feature type="active site" description="Tele-phosphohistidine intermediate" evidence="1">
    <location>
        <position position="16"/>
    </location>
</feature>
<sequence>MSAAGGGASRLVLWRHGRTTSNAEGRFQGQLDIPLDEVGHAQARAAAEQIAAMRPDRLVSSDLSRARATAAHLEELTDLRAVEDRALRELHAGAWQGLLHRQIEDHWPEGHRAWRSGEDVRIGGGEKRSELGRRVAASLEHHAALTRDGGLLVAASHSGALRAGVLTLLGLPPEAWANLASIGNGRWAVVERRFGRWVLRGYDLGPRGVGEALEGRTNADGALSRSEAERSAGAVV</sequence>
<dbReference type="RefSeq" id="WP_170131400.1">
    <property type="nucleotide sequence ID" value="NZ_QGDQ01000009.1"/>
</dbReference>
<accession>A0A316A9V4</accession>
<evidence type="ECO:0000313" key="5">
    <source>
        <dbReference type="Proteomes" id="UP000245469"/>
    </source>
</evidence>
<dbReference type="InterPro" id="IPR029033">
    <property type="entry name" value="His_PPase_superfam"/>
</dbReference>
<dbReference type="CDD" id="cd07067">
    <property type="entry name" value="HP_PGM_like"/>
    <property type="match status" value="1"/>
</dbReference>
<dbReference type="AlphaFoldDB" id="A0A316A9V4"/>
<dbReference type="InterPro" id="IPR050275">
    <property type="entry name" value="PGM_Phosphatase"/>
</dbReference>
<organism evidence="4 5">
    <name type="scientific">Quadrisphaera granulorum</name>
    <dbReference type="NCBI Taxonomy" id="317664"/>
    <lineage>
        <taxon>Bacteria</taxon>
        <taxon>Bacillati</taxon>
        <taxon>Actinomycetota</taxon>
        <taxon>Actinomycetes</taxon>
        <taxon>Kineosporiales</taxon>
        <taxon>Kineosporiaceae</taxon>
        <taxon>Quadrisphaera</taxon>
    </lineage>
</organism>
<dbReference type="GO" id="GO:0016791">
    <property type="term" value="F:phosphatase activity"/>
    <property type="evidence" value="ECO:0007669"/>
    <property type="project" value="TreeGrafter"/>
</dbReference>
<feature type="binding site" evidence="2">
    <location>
        <begin position="15"/>
        <end position="22"/>
    </location>
    <ligand>
        <name>substrate</name>
    </ligand>
</feature>
<name>A0A316A9V4_9ACTN</name>
<dbReference type="InterPro" id="IPR013078">
    <property type="entry name" value="His_Pase_superF_clade-1"/>
</dbReference>
<protein>
    <submittedName>
        <fullName evidence="4">Putative phosphoglycerate mutase</fullName>
    </submittedName>
</protein>
<dbReference type="SMART" id="SM00855">
    <property type="entry name" value="PGAM"/>
    <property type="match status" value="1"/>
</dbReference>
<dbReference type="Gene3D" id="3.40.50.1240">
    <property type="entry name" value="Phosphoglycerate mutase-like"/>
    <property type="match status" value="1"/>
</dbReference>
<reference evidence="4 5" key="1">
    <citation type="submission" date="2018-03" db="EMBL/GenBank/DDBJ databases">
        <title>Genomic Encyclopedia of Archaeal and Bacterial Type Strains, Phase II (KMG-II): from individual species to whole genera.</title>
        <authorList>
            <person name="Goeker M."/>
        </authorList>
    </citation>
    <scope>NUCLEOTIDE SEQUENCE [LARGE SCALE GENOMIC DNA]</scope>
    <source>
        <strain evidence="4 5">DSM 44889</strain>
    </source>
</reference>
<evidence type="ECO:0000313" key="4">
    <source>
        <dbReference type="EMBL" id="PWJ53978.1"/>
    </source>
</evidence>
<feature type="binding site" evidence="2">
    <location>
        <position position="65"/>
    </location>
    <ligand>
        <name>substrate</name>
    </ligand>
</feature>
<gene>
    <name evidence="4" type="ORF">BXY45_10959</name>
</gene>
<comment type="caution">
    <text evidence="4">The sequence shown here is derived from an EMBL/GenBank/DDBJ whole genome shotgun (WGS) entry which is preliminary data.</text>
</comment>
<feature type="region of interest" description="Disordered" evidence="3">
    <location>
        <begin position="216"/>
        <end position="236"/>
    </location>
</feature>